<dbReference type="EMBL" id="JASCZI010241666">
    <property type="protein sequence ID" value="MED6204045.1"/>
    <property type="molecule type" value="Genomic_DNA"/>
</dbReference>
<reference evidence="2 3" key="1">
    <citation type="journal article" date="2023" name="Plants (Basel)">
        <title>Bridging the Gap: Combining Genomics and Transcriptomics Approaches to Understand Stylosanthes scabra, an Orphan Legume from the Brazilian Caatinga.</title>
        <authorList>
            <person name="Ferreira-Neto J.R.C."/>
            <person name="da Silva M.D."/>
            <person name="Binneck E."/>
            <person name="de Melo N.F."/>
            <person name="da Silva R.H."/>
            <person name="de Melo A.L.T.M."/>
            <person name="Pandolfi V."/>
            <person name="Bustamante F.O."/>
            <person name="Brasileiro-Vidal A.C."/>
            <person name="Benko-Iseppon A.M."/>
        </authorList>
    </citation>
    <scope>NUCLEOTIDE SEQUENCE [LARGE SCALE GENOMIC DNA]</scope>
    <source>
        <tissue evidence="2">Leaves</tissue>
    </source>
</reference>
<evidence type="ECO:0000313" key="2">
    <source>
        <dbReference type="EMBL" id="MED6204045.1"/>
    </source>
</evidence>
<dbReference type="Proteomes" id="UP001341840">
    <property type="component" value="Unassembled WGS sequence"/>
</dbReference>
<keyword evidence="3" id="KW-1185">Reference proteome</keyword>
<sequence>MNSVSQTGDELKRDSPKVSQVGEKSTKNENPPSLPPPLPTIDALALTLKRAEGGDVDETKEEEATAIDSLKDIEVDVFVMDRNHDHEKPVALDFDLNELPSEVDQDWW</sequence>
<proteinExistence type="predicted"/>
<evidence type="ECO:0000256" key="1">
    <source>
        <dbReference type="SAM" id="MobiDB-lite"/>
    </source>
</evidence>
<protein>
    <submittedName>
        <fullName evidence="2">Uncharacterized protein</fullName>
    </submittedName>
</protein>
<comment type="caution">
    <text evidence="2">The sequence shown here is derived from an EMBL/GenBank/DDBJ whole genome shotgun (WGS) entry which is preliminary data.</text>
</comment>
<evidence type="ECO:0000313" key="3">
    <source>
        <dbReference type="Proteomes" id="UP001341840"/>
    </source>
</evidence>
<feature type="region of interest" description="Disordered" evidence="1">
    <location>
        <begin position="1"/>
        <end position="40"/>
    </location>
</feature>
<accession>A0ABU6Y2S6</accession>
<name>A0ABU6Y2S6_9FABA</name>
<organism evidence="2 3">
    <name type="scientific">Stylosanthes scabra</name>
    <dbReference type="NCBI Taxonomy" id="79078"/>
    <lineage>
        <taxon>Eukaryota</taxon>
        <taxon>Viridiplantae</taxon>
        <taxon>Streptophyta</taxon>
        <taxon>Embryophyta</taxon>
        <taxon>Tracheophyta</taxon>
        <taxon>Spermatophyta</taxon>
        <taxon>Magnoliopsida</taxon>
        <taxon>eudicotyledons</taxon>
        <taxon>Gunneridae</taxon>
        <taxon>Pentapetalae</taxon>
        <taxon>rosids</taxon>
        <taxon>fabids</taxon>
        <taxon>Fabales</taxon>
        <taxon>Fabaceae</taxon>
        <taxon>Papilionoideae</taxon>
        <taxon>50 kb inversion clade</taxon>
        <taxon>dalbergioids sensu lato</taxon>
        <taxon>Dalbergieae</taxon>
        <taxon>Pterocarpus clade</taxon>
        <taxon>Stylosanthes</taxon>
    </lineage>
</organism>
<gene>
    <name evidence="2" type="ORF">PIB30_005444</name>
</gene>